<gene>
    <name evidence="4" type="ORF">H9863_02300</name>
</gene>
<accession>A0A9D2AAR9</accession>
<comment type="caution">
    <text evidence="4">The sequence shown here is derived from an EMBL/GenBank/DDBJ whole genome shotgun (WGS) entry which is preliminary data.</text>
</comment>
<dbReference type="AlphaFoldDB" id="A0A9D2AAR9"/>
<keyword evidence="2" id="KW-0378">Hydrolase</keyword>
<dbReference type="PANTHER" id="PTHR43240:SF5">
    <property type="entry name" value="1,4-DIHYDROXY-2-NAPHTHOYL-COA THIOESTERASE 1"/>
    <property type="match status" value="1"/>
</dbReference>
<dbReference type="Gene3D" id="3.10.129.10">
    <property type="entry name" value="Hotdog Thioesterase"/>
    <property type="match status" value="1"/>
</dbReference>
<sequence length="134" mass="14802">MKEKVELLNDICKNTLVENLGIVFTASGEDWLEARMPIDSRTCRPDGALHGGANMALAETVGGALSTMLQPEGERFRVFGIEVNGNHVKQARGTSVTARGYFLHRGRRTQVVQVEIRDEYGTLVTINRVTNMVV</sequence>
<dbReference type="InterPro" id="IPR006683">
    <property type="entry name" value="Thioestr_dom"/>
</dbReference>
<dbReference type="NCBIfam" id="TIGR00369">
    <property type="entry name" value="unchar_dom_1"/>
    <property type="match status" value="1"/>
</dbReference>
<dbReference type="GO" id="GO:0005829">
    <property type="term" value="C:cytosol"/>
    <property type="evidence" value="ECO:0007669"/>
    <property type="project" value="TreeGrafter"/>
</dbReference>
<dbReference type="InterPro" id="IPR003736">
    <property type="entry name" value="PAAI_dom"/>
</dbReference>
<reference evidence="4" key="1">
    <citation type="journal article" date="2021" name="PeerJ">
        <title>Extensive microbial diversity within the chicken gut microbiome revealed by metagenomics and culture.</title>
        <authorList>
            <person name="Gilroy R."/>
            <person name="Ravi A."/>
            <person name="Getino M."/>
            <person name="Pursley I."/>
            <person name="Horton D.L."/>
            <person name="Alikhan N.F."/>
            <person name="Baker D."/>
            <person name="Gharbi K."/>
            <person name="Hall N."/>
            <person name="Watson M."/>
            <person name="Adriaenssens E.M."/>
            <person name="Foster-Nyarko E."/>
            <person name="Jarju S."/>
            <person name="Secka A."/>
            <person name="Antonio M."/>
            <person name="Oren A."/>
            <person name="Chaudhuri R.R."/>
            <person name="La Ragione R."/>
            <person name="Hildebrand F."/>
            <person name="Pallen M.J."/>
        </authorList>
    </citation>
    <scope>NUCLEOTIDE SEQUENCE</scope>
    <source>
        <strain evidence="4">23274</strain>
    </source>
</reference>
<feature type="domain" description="Thioesterase" evidence="3">
    <location>
        <begin position="47"/>
        <end position="124"/>
    </location>
</feature>
<dbReference type="InterPro" id="IPR029069">
    <property type="entry name" value="HotDog_dom_sf"/>
</dbReference>
<proteinExistence type="inferred from homology"/>
<dbReference type="Pfam" id="PF03061">
    <property type="entry name" value="4HBT"/>
    <property type="match status" value="1"/>
</dbReference>
<dbReference type="SUPFAM" id="SSF54637">
    <property type="entry name" value="Thioesterase/thiol ester dehydrase-isomerase"/>
    <property type="match status" value="1"/>
</dbReference>
<comment type="similarity">
    <text evidence="1">Belongs to the thioesterase PaaI family.</text>
</comment>
<evidence type="ECO:0000256" key="1">
    <source>
        <dbReference type="ARBA" id="ARBA00008324"/>
    </source>
</evidence>
<dbReference type="PANTHER" id="PTHR43240">
    <property type="entry name" value="1,4-DIHYDROXY-2-NAPHTHOYL-COA THIOESTERASE 1"/>
    <property type="match status" value="1"/>
</dbReference>
<dbReference type="GO" id="GO:0061522">
    <property type="term" value="F:1,4-dihydroxy-2-naphthoyl-CoA thioesterase activity"/>
    <property type="evidence" value="ECO:0007669"/>
    <property type="project" value="TreeGrafter"/>
</dbReference>
<dbReference type="CDD" id="cd03443">
    <property type="entry name" value="PaaI_thioesterase"/>
    <property type="match status" value="1"/>
</dbReference>
<name>A0A9D2AAR9_9BACT</name>
<dbReference type="EMBL" id="DXFT01000046">
    <property type="protein sequence ID" value="HIX02933.1"/>
    <property type="molecule type" value="Genomic_DNA"/>
</dbReference>
<evidence type="ECO:0000313" key="4">
    <source>
        <dbReference type="EMBL" id="HIX02933.1"/>
    </source>
</evidence>
<evidence type="ECO:0000256" key="2">
    <source>
        <dbReference type="ARBA" id="ARBA00022801"/>
    </source>
</evidence>
<evidence type="ECO:0000313" key="5">
    <source>
        <dbReference type="Proteomes" id="UP000824202"/>
    </source>
</evidence>
<organism evidence="4 5">
    <name type="scientific">Candidatus Odoribacter faecigallinarum</name>
    <dbReference type="NCBI Taxonomy" id="2838706"/>
    <lineage>
        <taxon>Bacteria</taxon>
        <taxon>Pseudomonadati</taxon>
        <taxon>Bacteroidota</taxon>
        <taxon>Bacteroidia</taxon>
        <taxon>Bacteroidales</taxon>
        <taxon>Odoribacteraceae</taxon>
        <taxon>Odoribacter</taxon>
    </lineage>
</organism>
<evidence type="ECO:0000259" key="3">
    <source>
        <dbReference type="Pfam" id="PF03061"/>
    </source>
</evidence>
<dbReference type="Proteomes" id="UP000824202">
    <property type="component" value="Unassembled WGS sequence"/>
</dbReference>
<protein>
    <submittedName>
        <fullName evidence="4">Hotdog fold thioesterase</fullName>
    </submittedName>
</protein>
<reference evidence="4" key="2">
    <citation type="submission" date="2021-04" db="EMBL/GenBank/DDBJ databases">
        <authorList>
            <person name="Gilroy R."/>
        </authorList>
    </citation>
    <scope>NUCLEOTIDE SEQUENCE</scope>
    <source>
        <strain evidence="4">23274</strain>
    </source>
</reference>